<keyword evidence="2" id="KW-1133">Transmembrane helix</keyword>
<organism evidence="3 4">
    <name type="scientific">Bifidobacterium magnum</name>
    <dbReference type="NCBI Taxonomy" id="1692"/>
    <lineage>
        <taxon>Bacteria</taxon>
        <taxon>Bacillati</taxon>
        <taxon>Actinomycetota</taxon>
        <taxon>Actinomycetes</taxon>
        <taxon>Bifidobacteriales</taxon>
        <taxon>Bifidobacteriaceae</taxon>
        <taxon>Bifidobacterium</taxon>
    </lineage>
</organism>
<reference evidence="3 4" key="1">
    <citation type="submission" date="2014-03" db="EMBL/GenBank/DDBJ databases">
        <title>Genomics of Bifidobacteria.</title>
        <authorList>
            <person name="Ventura M."/>
            <person name="Milani C."/>
            <person name="Lugli G.A."/>
        </authorList>
    </citation>
    <scope>NUCLEOTIDE SEQUENCE [LARGE SCALE GENOMIC DNA]</scope>
    <source>
        <strain evidence="3 4">LMG 11591</strain>
    </source>
</reference>
<feature type="transmembrane region" description="Helical" evidence="2">
    <location>
        <begin position="150"/>
        <end position="174"/>
    </location>
</feature>
<evidence type="ECO:0000256" key="1">
    <source>
        <dbReference type="SAM" id="MobiDB-lite"/>
    </source>
</evidence>
<feature type="transmembrane region" description="Helical" evidence="2">
    <location>
        <begin position="104"/>
        <end position="125"/>
    </location>
</feature>
<dbReference type="AlphaFoldDB" id="A0A087BE52"/>
<feature type="region of interest" description="Disordered" evidence="1">
    <location>
        <begin position="1"/>
        <end position="32"/>
    </location>
</feature>
<dbReference type="STRING" id="1692.BMAGN_1071"/>
<keyword evidence="2" id="KW-0812">Transmembrane</keyword>
<dbReference type="eggNOG" id="COG0842">
    <property type="taxonomic scope" value="Bacteria"/>
</dbReference>
<dbReference type="Proteomes" id="UP000029052">
    <property type="component" value="Unassembled WGS sequence"/>
</dbReference>
<evidence type="ECO:0000313" key="4">
    <source>
        <dbReference type="Proteomes" id="UP000029052"/>
    </source>
</evidence>
<evidence type="ECO:0000313" key="3">
    <source>
        <dbReference type="EMBL" id="KFI69302.1"/>
    </source>
</evidence>
<keyword evidence="4" id="KW-1185">Reference proteome</keyword>
<name>A0A087BE52_9BIFI</name>
<accession>A0A087BE52</accession>
<comment type="caution">
    <text evidence="3">The sequence shown here is derived from an EMBL/GenBank/DDBJ whole genome shotgun (WGS) entry which is preliminary data.</text>
</comment>
<gene>
    <name evidence="3" type="ORF">BMAGN_1071</name>
</gene>
<dbReference type="EMBL" id="JGZB01000002">
    <property type="protein sequence ID" value="KFI69302.1"/>
    <property type="molecule type" value="Genomic_DNA"/>
</dbReference>
<keyword evidence="2" id="KW-0472">Membrane</keyword>
<feature type="compositionally biased region" description="Basic and acidic residues" evidence="1">
    <location>
        <begin position="1"/>
        <end position="12"/>
    </location>
</feature>
<proteinExistence type="predicted"/>
<protein>
    <submittedName>
        <fullName evidence="3">Putative ABC transporter, permease</fullName>
    </submittedName>
</protein>
<evidence type="ECO:0000256" key="2">
    <source>
        <dbReference type="SAM" id="Phobius"/>
    </source>
</evidence>
<feature type="compositionally biased region" description="Basic residues" evidence="1">
    <location>
        <begin position="13"/>
        <end position="24"/>
    </location>
</feature>
<sequence length="195" mass="21178">MHDVRPELEFRPTKRQSGHVHHLRFGTSHGGRGRPRYGWCRFLNVLANIPGARLRHVHVGSSDEDLQHAVASNYVDLLVMVPDGYVQHMAQALQDGRPLPELDVVMFTSGMAFPVSMMPAAMIAIGKFTPGWWFYQSIEALNGTGGSYSLAGWAANLALVALSGATFICLGLAVSRIRRARPSSQGSAVTQPAGN</sequence>